<dbReference type="KEGG" id="kco:BWI95_04585"/>
<feature type="domain" description="Bacterial Ig-like" evidence="4">
    <location>
        <begin position="738"/>
        <end position="798"/>
    </location>
</feature>
<evidence type="ECO:0000259" key="4">
    <source>
        <dbReference type="Pfam" id="PF19077"/>
    </source>
</evidence>
<feature type="compositionally biased region" description="Gly residues" evidence="1">
    <location>
        <begin position="157"/>
        <end position="200"/>
    </location>
</feature>
<feature type="domain" description="Bacterial Ig-like" evidence="4">
    <location>
        <begin position="2657"/>
        <end position="2731"/>
    </location>
</feature>
<feature type="domain" description="Bacterial Ig-like" evidence="4">
    <location>
        <begin position="1645"/>
        <end position="1706"/>
    </location>
</feature>
<feature type="domain" description="Bacterial Ig-like" evidence="4">
    <location>
        <begin position="1438"/>
        <end position="1503"/>
    </location>
</feature>
<evidence type="ECO:0000259" key="3">
    <source>
        <dbReference type="Pfam" id="PF17936"/>
    </source>
</evidence>
<evidence type="ECO:0000313" key="6">
    <source>
        <dbReference type="EMBL" id="APZ04387.1"/>
    </source>
</evidence>
<accession>A0A807LAW3</accession>
<feature type="domain" description="Bacterial Ig-like" evidence="4">
    <location>
        <begin position="1035"/>
        <end position="1102"/>
    </location>
</feature>
<reference evidence="6 7" key="1">
    <citation type="submission" date="2017-01" db="EMBL/GenBank/DDBJ databases">
        <authorList>
            <person name="Cao J.-M."/>
        </authorList>
    </citation>
    <scope>NUCLEOTIDE SEQUENCE [LARGE SCALE GENOMIC DNA]</scope>
    <source>
        <strain evidence="6 7">888-76</strain>
    </source>
</reference>
<evidence type="ECO:0000259" key="5">
    <source>
        <dbReference type="Pfam" id="PF22783"/>
    </source>
</evidence>
<dbReference type="InterPro" id="IPR049826">
    <property type="entry name" value="Ig-like_ice"/>
</dbReference>
<gene>
    <name evidence="6" type="ORF">BWI95_04585</name>
</gene>
<evidence type="ECO:0000256" key="1">
    <source>
        <dbReference type="SAM" id="MobiDB-lite"/>
    </source>
</evidence>
<dbReference type="RefSeq" id="WP_076769075.1">
    <property type="nucleotide sequence ID" value="NZ_CP019445.1"/>
</dbReference>
<dbReference type="NCBIfam" id="NF033510">
    <property type="entry name" value="Ca_tandemer"/>
    <property type="match status" value="36"/>
</dbReference>
<evidence type="ECO:0000259" key="2">
    <source>
        <dbReference type="Pfam" id="PF12245"/>
    </source>
</evidence>
<feature type="region of interest" description="Disordered" evidence="1">
    <location>
        <begin position="157"/>
        <end position="204"/>
    </location>
</feature>
<dbReference type="Pfam" id="PF22783">
    <property type="entry name" value="BapA_N"/>
    <property type="match status" value="1"/>
</dbReference>
<feature type="domain" description="Biofilm-associated protein BapA-like prefix-like" evidence="5">
    <location>
        <begin position="11"/>
        <end position="96"/>
    </location>
</feature>
<dbReference type="Gene3D" id="2.60.40.10">
    <property type="entry name" value="Immunoglobulins"/>
    <property type="match status" value="35"/>
</dbReference>
<dbReference type="Pfam" id="PF12245">
    <property type="entry name" value="Big_3_2"/>
    <property type="match status" value="1"/>
</dbReference>
<dbReference type="Pfam" id="PF17936">
    <property type="entry name" value="Big_6"/>
    <property type="match status" value="1"/>
</dbReference>
<dbReference type="InterPro" id="IPR013783">
    <property type="entry name" value="Ig-like_fold"/>
</dbReference>
<name>A0A807LAW3_9ENTR</name>
<sequence>MAPQNSLPGSVDVINQKTGDVVAQYAKGSDRVVNLTETSIVRVNASQESVNFFEREGNDLIVHMKDGSTVRYTSFFAVDGEGLHSEMIFEDELGTHQAAFPYAAAAGPATAETIVPAFSDVALGSLVGTSGLSALAVLGGLAAVGGIVGVAAAANNSGGGGGNNNNGGGDNGGGDNGGGNNGGGNNGGGDNGGGDNGGGETPVVPTLRINTIASDNIINLAESTEPQLLSGMTEAIHAGSTVTISANGKKWTTTVADDGSWGVWLSPADLNTFSQGFHLLRFALVTPAGATAAADTQIMISTTPPVLELTQFTPGDVLDQDQHVADKIVRGYVGAEDAGSTIYVTLNGRTYSAIADADGQWQLVIPAADMALLVDRQSYTLLYRAVDIAGNVSEETRDFSTNFNTPDITINPVATDNIINSAEILITQVLSGQTYNIPPGQVVTITLNGKTYYAEVMGDGSWKTSIPAGDLGLLPQGDSALTVSVNDADGNAIVRTVPVNVDTTLTGVAIAILSTDDYLNASEAENPLEVRGVTTVFGEGVTIYVTVNGINYPVTSIDASGRWSVTIPSEDLLRLEDGANVITATVVLDDQSAQDSRTLNVQVHRLPDPVMDAPFGDGYLNAAEKGVDQVLSGNTGVTSIGQRVTVQVAGKTYQATVDNDGTWKVTIPAGDLQNIPDGLVTVTVNASDAAGNTAPLTQTAIVDTQFPALSVLPLTNDGKLNGAELGQDQVLRGVSGVSEQGQTVVVTLNGKTYTTVVGSDGNWQLALPSADLGALQSGSYPLTVTLTDAAGNRTTVTQPIAVKTSGVEIGLQALTDGNTLDAAEIKVDQILHGTSNAEAGSIVTVILNGVRYEGVTDIQGNWQVTLPAAELQKLADGGQTLTVSVTDGFGQSTTIESGFNVDTTSDAVAINIIASDDYLNASEAADGLTIRGNSAGLPAGTVVTVTLNGVNYAATIQADGSWQTVVDPAALKALADGTQTVTATVTTSGGTVLDSHNFTVAINTLPSVSVDPAFVDNIVSLAESGQSQTLTGNTNVVGAGQKVVAILNGQQYSGVVNADGSWSLTLPQGAMELLAEGPGSLTVVATDVAGNSANSTVNFTVDKTPPTLSVTPINGTDVLNGSNIAAGITLSGTTSGDAASVIITLNGKSYPATITNGSWSVNLGSGALGALPDGASSWTVTATDSAGNVTTTIRTVTVDTSAPNVVMDPVARDNIIDLAEQNTGFSLTGRTVPAEPGATVSVILNGQTLTGVVGGDGLWSIPVAPSVLSSLTNGSYTISVTVKDSAGNTSPPVSSTFKVDTTASAIAINPVDGDNRISAADIADGLTISGTSVRIPEGNTITVTLNGVQYTATVTAGGGWQVTVPNADAAAIADGTATLTVTGVDANNAIISNELPFTIITHVLPQPAVNAPFGDGVVNAQEAAAGGNLAGNTGIVGAGQSVTITLDNGTPLTAQVDANGNWTLPLTPAQLGALSQGPHTVTVTATDAAGNTVSSSAPMTVDTVLPTFAINDVTADNIINSAEAAGAVTITGTGVYDAQSAQTVIVLVNGQNYDAIIQPDGTWSVVLPAGALAGVPDGPVAVRVTVTDAAGNSSTQTETFTLDASPANAPQVQIDKVAGDDFVNRAEANGQSGVTISGSSQNVEAGQTLTVTLNGKNYTATVNAEGRWSVTVPPADLAQVPDGRQAISVTVNDVAGNSTISSHNVTFAAQPAAQPTITINPVAQDDVINALERGQPLNISGSSTSLAAGTVITVLFNDKTYTGSVNSSGNWTITVPQADMQALQETANGTPYVVSASAVDAALNPASASSSVTVDLSAPTLAVDVANSFLSDGNISIAEAAVDQTVSGTGTPGETVTLTLNGTTLSALVNEQGAWSMVIPAGSLQALPQGTSQITFVTTDAAGNSNPQAVNINVKTVDGPTMTLDPMFGNNIVSISEAASDSTLSGSASGLANGTQVVVTINGEEYTGEVNDGAWSAVIPRDSLDTSGQYTVTVTGVDAFGNPATVNGNLDVVLTRPTATVTEPLFGDDNILGQAEANAGVQLTGSTGQSGPGQTVSIILDNGQQFTGAVDNNGNWIVSLTPAQLIAITDGTHDVQISVTDRAGNTAVSDPVSVEIRTDPLPEPQLAPLFTDGILSATEAAGTQTLSGQLNLDPSRVASVTVSINNGAPLAATINADGTWSLNVDSATLQALPDGVLPVTVTVTDTADNQSTGQGSFEAIINALPQANYVTPFGDFTINSAETKSDQLISGNTGVIGTGQTVSVVLGTKTYTGTVNENGDWTVTVPQADLAALSDNDSLPFSVTVSDRAGNTTTTDAQQTPDVTVHTALPAPTVTNPFGDSIVNISEAAGEVTLAGLTGATGPNQYVTVKIDVDGVTYTANVDANGNWSVVLPAGTLQSLAPGEHEISIYAEDQYGNSNTSTVEYQVALTPPSVTITAPVFADGYVSAAEAAAGTTLSGTFSTSYPANAQVKVTIGDQTFNATVNGNQWTLAMDADDWSSITARGQQSITVSVTDGAQNVGTASITTTLLLDPPTVSVTAPFAGDNLLDFAESQTSQAIGGTSTGLATGDTVRVTFAGGNVFETTVLADGSWELVLTPGDLAQLQAGAITVEGIDKAGNVGTANNGGTLTIDLTPPQYSVNMDLVAGDNYVNATEFSSGTLRLSGQAFNLNGTTLTILNGQTTLGTATVNPDGSWTLDVPRAALPDGNYTLTVQSDAQASATASQTVIVDTVAPTLVMTQFTSDDVINSSEKAVAQTISGTSDANGSQVTVTLNGKTYTALVANGTWSVDVPQSDMAALGDGSYTITATLSDAAGNATNATQAFTVDASSPLLAVDALGVPAVLNSVNAASGVVLQGQGEPGNSVTIQLGPLSWTGTVDQQGNWSHTFPQLDLTTLTDGPQVVTISSTDAAGNTSSNTLSLNVALNKGLGVAIDQVFNDGILNVAESLVTQLLTGKVSGDYRGAKVSLTVIGTDFTINDLAVAPDGSYSFSLPPSLWQGLITDTLQLQVSVVDANGNTRYETVDVGLALTDLPVVNDVVIAGDNVINLVESTVAQTLSGTVSNVANVTSVVVNFGGRAINATVDALGNWSAALPAELLSTLPDGTATANVTVTDKFGNVIKSDASFNVVSHNLPAISLDPLFGDGVLSIPELASGLLSGTATNLAGRALTIKIGDATAFTTNVDNSGRWSVNLPDAVKAALQGLGSGTQTVTITATDQYGNQASQSAGLKVNLVAPVLNTVTLFGDGLLNVADSLVNQTISGAASGAPIGSTVQVAIGAKVFNGVVNADGTFAIALTPTDLAGLADGTFTPSITLLTPDGNSSTTAGSQVIIGVKNVPTVAITSLFGNDGFLNQSEALAAQTISGTVTGLTSGQVTVNVGGTAYQVPVTDGRWSLALSAGALASIADGTLSVTATVTDAVGNTATGSQLVNAIVQAVPSIGINMLFGNGTLDLNDLLSNPILSGTSSNLAAGTQITVKVGLLSYTTTVGANGQWQLAIPAVSLQNLQDGNNALQVSASATDAAGNIANVVQSASVAIQALPTVAITSLFGDGALSLADITTAQVISGTSQNAVGSQLTVTVGGKNYLTTVASNGSWSVTVPKVDLSALADGTQAVSVAVTNAAGKVANITSPLDVITHNLPTITLSSLFGNDGYLNISEAANGQVIGGKIGGVVSGSKVVVTVGGTAINATVDANGNWTATVNKTLLQGLSSGAAKVGISVTDRVGNTTATEADVQVKLTQPTLSTNPITNLTSVLGNVLLGLVGSAKLTISGASTNLNQGAIVHVNLLNLAMATAIVGADGKWSTQLDVGLDLAKILSLNTVVNLYTADVAGNLAYLNVGLNGSNPTTTPPAGTSASLMAEANTFSLLAASASEESNSTTSSDSLNAQHTATVETARQPEKETAAAATASDESYTIGGLSIDLADGTSESGASVEGSSGNDTIHLSSLGFVQIDGGAGTDTLVLDGANLLLNLIELGSKVSNIEIIDLGKSGSNSVTLDVNEALSITDKPEDDLLIKGSIGDEINLKHGVSDTWAISGQRDVDGIQFDVYHNSSQANTLSDVLIQHGLHVNMV</sequence>
<feature type="region of interest" description="Disordered" evidence="1">
    <location>
        <begin position="3872"/>
        <end position="3911"/>
    </location>
</feature>
<keyword evidence="7" id="KW-1185">Reference proteome</keyword>
<dbReference type="InterPro" id="IPR041498">
    <property type="entry name" value="Big_6"/>
</dbReference>
<dbReference type="InterPro" id="IPR022038">
    <property type="entry name" value="Ig-like_bact"/>
</dbReference>
<proteinExistence type="predicted"/>
<dbReference type="Pfam" id="PF19077">
    <property type="entry name" value="Big_13"/>
    <property type="match status" value="9"/>
</dbReference>
<dbReference type="InterPro" id="IPR044016">
    <property type="entry name" value="Big_13"/>
</dbReference>
<dbReference type="EMBL" id="CP019445">
    <property type="protein sequence ID" value="APZ04387.1"/>
    <property type="molecule type" value="Genomic_DNA"/>
</dbReference>
<feature type="domain" description="Bacterial Ig-like" evidence="4">
    <location>
        <begin position="1132"/>
        <end position="1200"/>
    </location>
</feature>
<evidence type="ECO:0000313" key="7">
    <source>
        <dbReference type="Proteomes" id="UP000187148"/>
    </source>
</evidence>
<protein>
    <submittedName>
        <fullName evidence="6">Ig-like domain repeat protein</fullName>
    </submittedName>
</protein>
<feature type="domain" description="Bacterial Ig-like" evidence="4">
    <location>
        <begin position="1234"/>
        <end position="1301"/>
    </location>
</feature>
<dbReference type="NCBIfam" id="NF012196">
    <property type="entry name" value="Ig_like_ice"/>
    <property type="match status" value="5"/>
</dbReference>
<feature type="domain" description="Bacterial Ig" evidence="3">
    <location>
        <begin position="2849"/>
        <end position="2918"/>
    </location>
</feature>
<feature type="domain" description="Bacterial Ig-like" evidence="4">
    <location>
        <begin position="2759"/>
        <end position="2827"/>
    </location>
</feature>
<feature type="domain" description="Ig-like" evidence="2">
    <location>
        <begin position="614"/>
        <end position="703"/>
    </location>
</feature>
<feature type="compositionally biased region" description="Low complexity" evidence="1">
    <location>
        <begin position="3872"/>
        <end position="3888"/>
    </location>
</feature>
<dbReference type="InterPro" id="IPR048051">
    <property type="entry name" value="BapA-like_prefix-like"/>
</dbReference>
<feature type="domain" description="Bacterial Ig-like" evidence="4">
    <location>
        <begin position="2050"/>
        <end position="2116"/>
    </location>
</feature>
<organism evidence="6 7">
    <name type="scientific">Kosakonia cowanii JCM 10956 = DSM 18146</name>
    <dbReference type="NCBI Taxonomy" id="1300165"/>
    <lineage>
        <taxon>Bacteria</taxon>
        <taxon>Pseudomonadati</taxon>
        <taxon>Pseudomonadota</taxon>
        <taxon>Gammaproteobacteria</taxon>
        <taxon>Enterobacterales</taxon>
        <taxon>Enterobacteriaceae</taxon>
        <taxon>Kosakonia</taxon>
    </lineage>
</organism>
<dbReference type="Proteomes" id="UP000187148">
    <property type="component" value="Chromosome"/>
</dbReference>
<dbReference type="NCBIfam" id="NF033677">
    <property type="entry name" value="biofilm_BapA_N"/>
    <property type="match status" value="1"/>
</dbReference>